<dbReference type="KEGG" id="clup:CLUP02_13672"/>
<name>A0A9Q8WLV9_9PEZI</name>
<dbReference type="GeneID" id="73347619"/>
<feature type="chain" id="PRO_5040153864" description="Secreted protein" evidence="1">
    <location>
        <begin position="22"/>
        <end position="95"/>
    </location>
</feature>
<feature type="signal peptide" evidence="1">
    <location>
        <begin position="1"/>
        <end position="21"/>
    </location>
</feature>
<reference evidence="2" key="1">
    <citation type="journal article" date="2021" name="Mol. Plant Microbe Interact.">
        <title>Complete Genome Sequence of the Plant-Pathogenic Fungus Colletotrichum lupini.</title>
        <authorList>
            <person name="Baroncelli R."/>
            <person name="Pensec F."/>
            <person name="Da Lio D."/>
            <person name="Boufleur T."/>
            <person name="Vicente I."/>
            <person name="Sarrocco S."/>
            <person name="Picot A."/>
            <person name="Baraldi E."/>
            <person name="Sukno S."/>
            <person name="Thon M."/>
            <person name="Le Floch G."/>
        </authorList>
    </citation>
    <scope>NUCLEOTIDE SEQUENCE</scope>
    <source>
        <strain evidence="2">IMI 504893</strain>
    </source>
</reference>
<evidence type="ECO:0000313" key="2">
    <source>
        <dbReference type="EMBL" id="UQC88149.1"/>
    </source>
</evidence>
<organism evidence="2 3">
    <name type="scientific">Colletotrichum lupini</name>
    <dbReference type="NCBI Taxonomy" id="145971"/>
    <lineage>
        <taxon>Eukaryota</taxon>
        <taxon>Fungi</taxon>
        <taxon>Dikarya</taxon>
        <taxon>Ascomycota</taxon>
        <taxon>Pezizomycotina</taxon>
        <taxon>Sordariomycetes</taxon>
        <taxon>Hypocreomycetidae</taxon>
        <taxon>Glomerellales</taxon>
        <taxon>Glomerellaceae</taxon>
        <taxon>Colletotrichum</taxon>
        <taxon>Colletotrichum acutatum species complex</taxon>
    </lineage>
</organism>
<evidence type="ECO:0000313" key="3">
    <source>
        <dbReference type="Proteomes" id="UP000830671"/>
    </source>
</evidence>
<evidence type="ECO:0008006" key="4">
    <source>
        <dbReference type="Google" id="ProtNLM"/>
    </source>
</evidence>
<accession>A0A9Q8WLV9</accession>
<dbReference type="Proteomes" id="UP000830671">
    <property type="component" value="Chromosome 7"/>
</dbReference>
<dbReference type="RefSeq" id="XP_049149755.1">
    <property type="nucleotide sequence ID" value="XM_049292609.1"/>
</dbReference>
<dbReference type="AlphaFoldDB" id="A0A9Q8WLV9"/>
<keyword evidence="3" id="KW-1185">Reference proteome</keyword>
<protein>
    <recommendedName>
        <fullName evidence="4">Secreted protein</fullName>
    </recommendedName>
</protein>
<keyword evidence="1" id="KW-0732">Signal</keyword>
<proteinExistence type="predicted"/>
<evidence type="ECO:0000256" key="1">
    <source>
        <dbReference type="SAM" id="SignalP"/>
    </source>
</evidence>
<dbReference type="EMBL" id="CP019479">
    <property type="protein sequence ID" value="UQC88149.1"/>
    <property type="molecule type" value="Genomic_DNA"/>
</dbReference>
<sequence>MLYPTVVLALELSVAIHSTISASLSAGSDNEDEDEDEDGDKCKCKCKCEDRAGRLCISSLAPTLHIMPGQISVYEYRAHLQQAHWERPDLNPAWH</sequence>
<gene>
    <name evidence="2" type="ORF">CLUP02_13672</name>
</gene>